<name>A0A317WJY3_9EURO</name>
<comment type="caution">
    <text evidence="3">The sequence shown here is derived from an EMBL/GenBank/DDBJ whole genome shotgun (WGS) entry which is preliminary data.</text>
</comment>
<dbReference type="STRING" id="1450535.A0A317WJY3"/>
<organism evidence="3 4">
    <name type="scientific">Aspergillus sclerotioniger CBS 115572</name>
    <dbReference type="NCBI Taxonomy" id="1450535"/>
    <lineage>
        <taxon>Eukaryota</taxon>
        <taxon>Fungi</taxon>
        <taxon>Dikarya</taxon>
        <taxon>Ascomycota</taxon>
        <taxon>Pezizomycotina</taxon>
        <taxon>Eurotiomycetes</taxon>
        <taxon>Eurotiomycetidae</taxon>
        <taxon>Eurotiales</taxon>
        <taxon>Aspergillaceae</taxon>
        <taxon>Aspergillus</taxon>
        <taxon>Aspergillus subgen. Circumdati</taxon>
    </lineage>
</organism>
<accession>A0A317WJY3</accession>
<gene>
    <name evidence="3" type="ORF">BO94DRAFT_535535</name>
</gene>
<feature type="compositionally biased region" description="Basic residues" evidence="2">
    <location>
        <begin position="18"/>
        <end position="27"/>
    </location>
</feature>
<comment type="similarity">
    <text evidence="1">Belongs to the RRP15 family.</text>
</comment>
<keyword evidence="4" id="KW-1185">Reference proteome</keyword>
<feature type="compositionally biased region" description="Acidic residues" evidence="2">
    <location>
        <begin position="83"/>
        <end position="99"/>
    </location>
</feature>
<dbReference type="GO" id="GO:0000470">
    <property type="term" value="P:maturation of LSU-rRNA"/>
    <property type="evidence" value="ECO:0007669"/>
    <property type="project" value="TreeGrafter"/>
</dbReference>
<dbReference type="GO" id="GO:0000460">
    <property type="term" value="P:maturation of 5.8S rRNA"/>
    <property type="evidence" value="ECO:0007669"/>
    <property type="project" value="TreeGrafter"/>
</dbReference>
<evidence type="ECO:0000313" key="3">
    <source>
        <dbReference type="EMBL" id="PWY86375.1"/>
    </source>
</evidence>
<dbReference type="OrthoDB" id="20949at2759"/>
<proteinExistence type="inferred from homology"/>
<dbReference type="Pfam" id="PF07890">
    <property type="entry name" value="Rrp15p"/>
    <property type="match status" value="1"/>
</dbReference>
<dbReference type="RefSeq" id="XP_025466966.1">
    <property type="nucleotide sequence ID" value="XM_025611806.1"/>
</dbReference>
<evidence type="ECO:0000313" key="4">
    <source>
        <dbReference type="Proteomes" id="UP000246702"/>
    </source>
</evidence>
<feature type="region of interest" description="Disordered" evidence="2">
    <location>
        <begin position="1"/>
        <end position="192"/>
    </location>
</feature>
<evidence type="ECO:0000256" key="2">
    <source>
        <dbReference type="SAM" id="MobiDB-lite"/>
    </source>
</evidence>
<feature type="compositionally biased region" description="Basic and acidic residues" evidence="2">
    <location>
        <begin position="154"/>
        <end position="192"/>
    </location>
</feature>
<dbReference type="GO" id="GO:0030687">
    <property type="term" value="C:preribosome, large subunit precursor"/>
    <property type="evidence" value="ECO:0007669"/>
    <property type="project" value="TreeGrafter"/>
</dbReference>
<dbReference type="GeneID" id="37113949"/>
<dbReference type="PANTHER" id="PTHR13245">
    <property type="entry name" value="RRP15-LIKE PROTEIN"/>
    <property type="match status" value="1"/>
</dbReference>
<evidence type="ECO:0000256" key="1">
    <source>
        <dbReference type="ARBA" id="ARBA00007462"/>
    </source>
</evidence>
<dbReference type="EMBL" id="MSFK01000015">
    <property type="protein sequence ID" value="PWY86375.1"/>
    <property type="molecule type" value="Genomic_DNA"/>
</dbReference>
<dbReference type="PANTHER" id="PTHR13245:SF14">
    <property type="entry name" value="RRP15-LIKE PROTEIN"/>
    <property type="match status" value="1"/>
</dbReference>
<dbReference type="AlphaFoldDB" id="A0A317WJY3"/>
<dbReference type="InterPro" id="IPR012459">
    <property type="entry name" value="Rrp15"/>
</dbReference>
<reference evidence="3 4" key="1">
    <citation type="submission" date="2016-12" db="EMBL/GenBank/DDBJ databases">
        <title>The genomes of Aspergillus section Nigri reveals drivers in fungal speciation.</title>
        <authorList>
            <consortium name="DOE Joint Genome Institute"/>
            <person name="Vesth T.C."/>
            <person name="Nybo J."/>
            <person name="Theobald S."/>
            <person name="Brandl J."/>
            <person name="Frisvad J.C."/>
            <person name="Nielsen K.F."/>
            <person name="Lyhne E.K."/>
            <person name="Kogle M.E."/>
            <person name="Kuo A."/>
            <person name="Riley R."/>
            <person name="Clum A."/>
            <person name="Nolan M."/>
            <person name="Lipzen A."/>
            <person name="Salamov A."/>
            <person name="Henrissat B."/>
            <person name="Wiebenga A."/>
            <person name="De Vries R.P."/>
            <person name="Grigoriev I.V."/>
            <person name="Mortensen U.H."/>
            <person name="Andersen M.R."/>
            <person name="Baker S.E."/>
        </authorList>
    </citation>
    <scope>NUCLEOTIDE SEQUENCE [LARGE SCALE GENOMIC DNA]</scope>
    <source>
        <strain evidence="3 4">CBS 115572</strain>
    </source>
</reference>
<protein>
    <submittedName>
        <fullName evidence="3">DUF1665 domain protein</fullName>
    </submittedName>
</protein>
<sequence length="289" mass="32030">MPPHMKKRKVLESLQAGPKKKFRKQRTYHSSSEESEDDEPTDFKAVNLADSDDEEVQVKKLKKQTKSIGASTKTKVEKKEESSDNEEADDDDDEDVEVESDLKGSDVSDDEDGADSDTSMPTTTGRRAVSKRNDPSAFSTSIAKILSTKLPTSVRDDPVLSRSKDAAQKSTDIAEEKLDRQARAKMRAEKKEELDRGRIRDVMGLQRGQAGAVAEEEKRLRKIAQRGVVKLFNAVRAAQVRGEEAAKAERKKGTIGISEREKAVNEVSKQGFLDLISGKKGKPLKIEEA</sequence>
<dbReference type="Proteomes" id="UP000246702">
    <property type="component" value="Unassembled WGS sequence"/>
</dbReference>